<accession>A0A7G9FQH7</accession>
<gene>
    <name evidence="4" type="ORF">H9Q76_05930</name>
</gene>
<dbReference type="PANTHER" id="PTHR16222">
    <property type="entry name" value="ADP-RIBOSYLGLYCOHYDROLASE"/>
    <property type="match status" value="1"/>
</dbReference>
<dbReference type="SUPFAM" id="SSF101478">
    <property type="entry name" value="ADP-ribosylglycohydrolase"/>
    <property type="match status" value="1"/>
</dbReference>
<evidence type="ECO:0000256" key="3">
    <source>
        <dbReference type="PIRSR" id="PIRSR605502-1"/>
    </source>
</evidence>
<dbReference type="AlphaFoldDB" id="A0A7G9FQH7"/>
<dbReference type="Proteomes" id="UP000515819">
    <property type="component" value="Chromosome"/>
</dbReference>
<comment type="similarity">
    <text evidence="1">Belongs to the ADP-ribosylglycohydrolase family.</text>
</comment>
<proteinExistence type="inferred from homology"/>
<keyword evidence="3" id="KW-0479">Metal-binding</keyword>
<comment type="cofactor">
    <cofactor evidence="3">
        <name>Mg(2+)</name>
        <dbReference type="ChEBI" id="CHEBI:18420"/>
    </cofactor>
    <text evidence="3">Binds 2 magnesium ions per subunit.</text>
</comment>
<evidence type="ECO:0000256" key="1">
    <source>
        <dbReference type="ARBA" id="ARBA00010702"/>
    </source>
</evidence>
<evidence type="ECO:0000313" key="5">
    <source>
        <dbReference type="Proteomes" id="UP000515819"/>
    </source>
</evidence>
<organism evidence="4 5">
    <name type="scientific">Wujia chipingensis</name>
    <dbReference type="NCBI Taxonomy" id="2763670"/>
    <lineage>
        <taxon>Bacteria</taxon>
        <taxon>Bacillati</taxon>
        <taxon>Bacillota</taxon>
        <taxon>Clostridia</taxon>
        <taxon>Lachnospirales</taxon>
        <taxon>Lachnospiraceae</taxon>
        <taxon>Wujia</taxon>
    </lineage>
</organism>
<dbReference type="InterPro" id="IPR050792">
    <property type="entry name" value="ADP-ribosylglycohydrolase"/>
</dbReference>
<dbReference type="InterPro" id="IPR005502">
    <property type="entry name" value="Ribosyl_crysJ1"/>
</dbReference>
<dbReference type="GO" id="GO:0046872">
    <property type="term" value="F:metal ion binding"/>
    <property type="evidence" value="ECO:0007669"/>
    <property type="project" value="UniProtKB-KW"/>
</dbReference>
<dbReference type="Gene3D" id="1.10.4080.10">
    <property type="entry name" value="ADP-ribosylation/Crystallin J1"/>
    <property type="match status" value="1"/>
</dbReference>
<dbReference type="InterPro" id="IPR036705">
    <property type="entry name" value="Ribosyl_crysJ1_sf"/>
</dbReference>
<dbReference type="EMBL" id="CP060632">
    <property type="protein sequence ID" value="QNM00809.1"/>
    <property type="molecule type" value="Genomic_DNA"/>
</dbReference>
<keyword evidence="5" id="KW-1185">Reference proteome</keyword>
<evidence type="ECO:0000313" key="4">
    <source>
        <dbReference type="EMBL" id="QNM00809.1"/>
    </source>
</evidence>
<dbReference type="Pfam" id="PF03747">
    <property type="entry name" value="ADP_ribosyl_GH"/>
    <property type="match status" value="1"/>
</dbReference>
<reference evidence="4 5" key="1">
    <citation type="submission" date="2020-08" db="EMBL/GenBank/DDBJ databases">
        <authorList>
            <person name="Liu C."/>
            <person name="Sun Q."/>
        </authorList>
    </citation>
    <scope>NUCLEOTIDE SEQUENCE [LARGE SCALE GENOMIC DNA]</scope>
    <source>
        <strain evidence="4 5">NSJ-4</strain>
    </source>
</reference>
<dbReference type="PANTHER" id="PTHR16222:SF24">
    <property type="entry name" value="ADP-RIBOSYLHYDROLASE ARH3"/>
    <property type="match status" value="1"/>
</dbReference>
<keyword evidence="3" id="KW-0460">Magnesium</keyword>
<feature type="binding site" evidence="3">
    <location>
        <position position="57"/>
    </location>
    <ligand>
        <name>Mg(2+)</name>
        <dbReference type="ChEBI" id="CHEBI:18420"/>
        <label>1</label>
    </ligand>
</feature>
<sequence>MKRITANPYLDGMMGLVVGDALGVPVEFVSGEELSKKPVTGMTGHGTYNVPKGSWSDDSSMALATLDVLREGINLDKIMANFVSWEQQGEFTPFGETFDEGITCHMAIQNYRKSNDVTSCGLSDEYSNGNGSLMRILPVCIYLAKLQEEEKMMDEDAISMIHAVSALTHAHVRSKMACGIYYFCVRSCMDRIGSISDWLQAGVDAAFSYYDQIEKCRAELQHFSRIRNLQILQRLPKSEIKSGGYVIESIEASFWCLLMTASYKDCVLKAVNLGHDTDTTAAIAGGLAGLYYGYDAIPKAWKRDIIRRDWIEKMCEDCIR</sequence>
<dbReference type="GO" id="GO:0016787">
    <property type="term" value="F:hydrolase activity"/>
    <property type="evidence" value="ECO:0007669"/>
    <property type="project" value="UniProtKB-KW"/>
</dbReference>
<feature type="binding site" evidence="3">
    <location>
        <position position="56"/>
    </location>
    <ligand>
        <name>Mg(2+)</name>
        <dbReference type="ChEBI" id="CHEBI:18420"/>
        <label>1</label>
    </ligand>
</feature>
<feature type="binding site" evidence="3">
    <location>
        <position position="279"/>
    </location>
    <ligand>
        <name>Mg(2+)</name>
        <dbReference type="ChEBI" id="CHEBI:18420"/>
        <label>1</label>
    </ligand>
</feature>
<feature type="binding site" evidence="3">
    <location>
        <position position="278"/>
    </location>
    <ligand>
        <name>Mg(2+)</name>
        <dbReference type="ChEBI" id="CHEBI:18420"/>
        <label>1</label>
    </ligand>
</feature>
<feature type="binding site" evidence="3">
    <location>
        <position position="58"/>
    </location>
    <ligand>
        <name>Mg(2+)</name>
        <dbReference type="ChEBI" id="CHEBI:18420"/>
        <label>1</label>
    </ligand>
</feature>
<keyword evidence="2 4" id="KW-0378">Hydrolase</keyword>
<dbReference type="RefSeq" id="WP_249321823.1">
    <property type="nucleotide sequence ID" value="NZ_CP060632.1"/>
</dbReference>
<dbReference type="KEGG" id="wcp:H9Q76_05930"/>
<evidence type="ECO:0000256" key="2">
    <source>
        <dbReference type="ARBA" id="ARBA00022801"/>
    </source>
</evidence>
<protein>
    <submittedName>
        <fullName evidence="4">ADP-ribosylglycohydrolase family protein</fullName>
    </submittedName>
</protein>
<name>A0A7G9FQH7_9FIRM</name>
<feature type="binding site" evidence="3">
    <location>
        <position position="276"/>
    </location>
    <ligand>
        <name>Mg(2+)</name>
        <dbReference type="ChEBI" id="CHEBI:18420"/>
        <label>1</label>
    </ligand>
</feature>